<dbReference type="GO" id="GO:0005829">
    <property type="term" value="C:cytosol"/>
    <property type="evidence" value="ECO:0007669"/>
    <property type="project" value="TreeGrafter"/>
</dbReference>
<keyword evidence="9" id="KW-0234">DNA repair</keyword>
<protein>
    <recommendedName>
        <fullName evidence="12">DNA 3'-5' helicase</fullName>
        <ecNumber evidence="12">5.6.2.4</ecNumber>
    </recommendedName>
    <alternativeName>
        <fullName evidence="13">DNA 3'-5' helicase II</fullName>
    </alternativeName>
</protein>
<dbReference type="PROSITE" id="PS51198">
    <property type="entry name" value="UVRD_HELICASE_ATP_BIND"/>
    <property type="match status" value="1"/>
</dbReference>
<evidence type="ECO:0000256" key="6">
    <source>
        <dbReference type="ARBA" id="ARBA00022839"/>
    </source>
</evidence>
<dbReference type="InterPro" id="IPR027417">
    <property type="entry name" value="P-loop_NTPase"/>
</dbReference>
<dbReference type="InterPro" id="IPR014151">
    <property type="entry name" value="DNA_helicase_AddA"/>
</dbReference>
<feature type="binding site" evidence="15">
    <location>
        <begin position="38"/>
        <end position="45"/>
    </location>
    <ligand>
        <name>ATP</name>
        <dbReference type="ChEBI" id="CHEBI:30616"/>
    </ligand>
</feature>
<evidence type="ECO:0000256" key="7">
    <source>
        <dbReference type="ARBA" id="ARBA00022840"/>
    </source>
</evidence>
<evidence type="ECO:0000256" key="14">
    <source>
        <dbReference type="ARBA" id="ARBA00048988"/>
    </source>
</evidence>
<evidence type="ECO:0000313" key="19">
    <source>
        <dbReference type="EMBL" id="TCD16027.1"/>
    </source>
</evidence>
<dbReference type="GO" id="GO:0004527">
    <property type="term" value="F:exonuclease activity"/>
    <property type="evidence" value="ECO:0007669"/>
    <property type="project" value="UniProtKB-KW"/>
</dbReference>
<keyword evidence="20" id="KW-1185">Reference proteome</keyword>
<feature type="region of interest" description="Disordered" evidence="16">
    <location>
        <begin position="962"/>
        <end position="993"/>
    </location>
</feature>
<dbReference type="GO" id="GO:0005524">
    <property type="term" value="F:ATP binding"/>
    <property type="evidence" value="ECO:0007669"/>
    <property type="project" value="UniProtKB-UniRule"/>
</dbReference>
<dbReference type="InterPro" id="IPR014017">
    <property type="entry name" value="DNA_helicase_UvrD-like_C"/>
</dbReference>
<dbReference type="Gene3D" id="3.40.50.300">
    <property type="entry name" value="P-loop containing nucleotide triphosphate hydrolases"/>
    <property type="match status" value="3"/>
</dbReference>
<dbReference type="Proteomes" id="UP000291301">
    <property type="component" value="Unassembled WGS sequence"/>
</dbReference>
<keyword evidence="3" id="KW-0227">DNA damage</keyword>
<name>A0A4R0PE15_9HYPH</name>
<evidence type="ECO:0000256" key="13">
    <source>
        <dbReference type="ARBA" id="ARBA00034923"/>
    </source>
</evidence>
<evidence type="ECO:0000256" key="4">
    <source>
        <dbReference type="ARBA" id="ARBA00022801"/>
    </source>
</evidence>
<dbReference type="InterPro" id="IPR011604">
    <property type="entry name" value="PDDEXK-like_dom_sf"/>
</dbReference>
<dbReference type="NCBIfam" id="TIGR02784">
    <property type="entry name" value="addA_alphas"/>
    <property type="match status" value="1"/>
</dbReference>
<dbReference type="PROSITE" id="PS51217">
    <property type="entry name" value="UVRD_HELICASE_CTER"/>
    <property type="match status" value="1"/>
</dbReference>
<dbReference type="Pfam" id="PF12705">
    <property type="entry name" value="PDDEXK_1"/>
    <property type="match status" value="1"/>
</dbReference>
<dbReference type="PANTHER" id="PTHR11070">
    <property type="entry name" value="UVRD / RECB / PCRA DNA HELICASE FAMILY MEMBER"/>
    <property type="match status" value="1"/>
</dbReference>
<keyword evidence="1" id="KW-0540">Nuclease</keyword>
<keyword evidence="10" id="KW-0413">Isomerase</keyword>
<dbReference type="GO" id="GO:0000725">
    <property type="term" value="P:recombinational repair"/>
    <property type="evidence" value="ECO:0007669"/>
    <property type="project" value="TreeGrafter"/>
</dbReference>
<dbReference type="InterPro" id="IPR011335">
    <property type="entry name" value="Restrct_endonuc-II-like"/>
</dbReference>
<evidence type="ECO:0000256" key="11">
    <source>
        <dbReference type="ARBA" id="ARBA00034617"/>
    </source>
</evidence>
<dbReference type="Gene3D" id="3.90.320.10">
    <property type="match status" value="1"/>
</dbReference>
<dbReference type="SUPFAM" id="SSF52980">
    <property type="entry name" value="Restriction endonuclease-like"/>
    <property type="match status" value="1"/>
</dbReference>
<evidence type="ECO:0000256" key="9">
    <source>
        <dbReference type="ARBA" id="ARBA00023204"/>
    </source>
</evidence>
<comment type="caution">
    <text evidence="19">The sequence shown here is derived from an EMBL/GenBank/DDBJ whole genome shotgun (WGS) entry which is preliminary data.</text>
</comment>
<evidence type="ECO:0000256" key="3">
    <source>
        <dbReference type="ARBA" id="ARBA00022763"/>
    </source>
</evidence>
<evidence type="ECO:0000256" key="10">
    <source>
        <dbReference type="ARBA" id="ARBA00023235"/>
    </source>
</evidence>
<dbReference type="AlphaFoldDB" id="A0A4R0PE15"/>
<evidence type="ECO:0000256" key="2">
    <source>
        <dbReference type="ARBA" id="ARBA00022741"/>
    </source>
</evidence>
<dbReference type="GO" id="GO:0033202">
    <property type="term" value="C:DNA helicase complex"/>
    <property type="evidence" value="ECO:0007669"/>
    <property type="project" value="TreeGrafter"/>
</dbReference>
<keyword evidence="6" id="KW-0269">Exonuclease</keyword>
<gene>
    <name evidence="19" type="primary">addA</name>
    <name evidence="19" type="ORF">E0D97_00865</name>
</gene>
<keyword evidence="2 15" id="KW-0547">Nucleotide-binding</keyword>
<feature type="domain" description="UvrD-like helicase C-terminal" evidence="18">
    <location>
        <begin position="530"/>
        <end position="809"/>
    </location>
</feature>
<dbReference type="Gene3D" id="1.10.486.10">
    <property type="entry name" value="PCRA, domain 4"/>
    <property type="match status" value="1"/>
</dbReference>
<dbReference type="GO" id="GO:0003677">
    <property type="term" value="F:DNA binding"/>
    <property type="evidence" value="ECO:0007669"/>
    <property type="project" value="UniProtKB-KW"/>
</dbReference>
<sequence length="1180" mass="128831">MVMAMSDARSRPRALPDRDTLARQAVAADPVKSVWVSANAGSGKTYVLATRVIRLLLAGTDPSRILCLTYTKTAAAEMKDRVFRRLGEWVSMPEAQLRKTLEELENRTPDSDRIAFARNLFARALETPGGLKIQTIHAFCDALLHRFPLEANVPGHFEQPDTEMVDALLGQARAEMLAHIDGDTGGDLAAAFRTVIELSGESGLDGLLDEAIQSRSKLTALLREIGPAETRREHYLDAFGFNDDDTAERIIAGALSSLTACRPVVRQVLEASAGVSAKTGRNFAEGFLAALDAVETDPPGAYAQCLALFFTAAGKQRATGTLFNDKAVLTVPDFELAYESALETAGRARDRIALLSQIDNTLAALAVVDRLLEGYERLKRARGYLDFDDLIERTATLLLRPDVGAWVRYKLDQGIDHVLVDEAQDTSPVQWAVIRSLTDEFFDGQAARDVRRTLFAVGDEKQSIYSFQGADPASFGEAGEAVYRKARHVFGPEGFENMPLQTSFRSTQDVLTAVDTVFEHETNRAGVSRDERPTRHVSLRTDQPGRVEIWPMERASDDDEPTDWTAPVDAPPLPSVVVAGRVAATIADWLASGERLEGTGEKISAGDILVLVRSRDAFVGTLSRALKNHGVPVAGADRLRMTDHIAVLDLLALAKFVLQPADDLSLAAVLRSPLFDLDEETLFAVAYDRGREPLFVALRRKAEGSSRLRAVCAVLDAWRERGRTLPVYEFYASILAGENGREKLTGRLGPETPDMLDEFMRFALAQERAGLPSLQNFVSVLETASPEIKREMDPAQAQVRIMTVHGAKGLEAPVVFLVDRGAPPHSAGNESRFLEAKANEGKEIILWNCSGGPKSDVTEAARAEVARKAGEEYRRLLYVGMTRAADRLIMAGYAGKRGGKGDTWHGVVERALAPFSRTVAYSDFEALRFQVTKAPAVMSEASEKAGTSQTVSLPDWFSDRVEREPPLPRPLSPSGASGIAVEQERDTAQAEETPSLLTVDSVDGSPSFAIKRGLAIHRLLQMLPSVEPEERPVRAVEYCRRLETRWSGDEIEDVVSQALSVIDDPAHAALFGKNSAAEAPVMGTLTLGGERRAVSGVIDRIAVDGDRVLIVDYKTNAAPPTAAEHVPDTYLRQMALYRGLVAPLYPEKTVETFLLYTAAPRMIALPRALLDESLAVFNSL</sequence>
<dbReference type="EC" id="5.6.2.4" evidence="12"/>
<organism evidence="19 20">
    <name type="scientific">Oricola cellulosilytica</name>
    <dbReference type="NCBI Taxonomy" id="1429082"/>
    <lineage>
        <taxon>Bacteria</taxon>
        <taxon>Pseudomonadati</taxon>
        <taxon>Pseudomonadota</taxon>
        <taxon>Alphaproteobacteria</taxon>
        <taxon>Hyphomicrobiales</taxon>
        <taxon>Ahrensiaceae</taxon>
        <taxon>Oricola</taxon>
    </lineage>
</organism>
<evidence type="ECO:0000256" key="8">
    <source>
        <dbReference type="ARBA" id="ARBA00023125"/>
    </source>
</evidence>
<dbReference type="GO" id="GO:0043138">
    <property type="term" value="F:3'-5' DNA helicase activity"/>
    <property type="evidence" value="ECO:0007669"/>
    <property type="project" value="UniProtKB-EC"/>
</dbReference>
<accession>A0A4R0PE15</accession>
<dbReference type="InterPro" id="IPR038726">
    <property type="entry name" value="PDDEXK_AddAB-type"/>
</dbReference>
<evidence type="ECO:0000256" key="12">
    <source>
        <dbReference type="ARBA" id="ARBA00034808"/>
    </source>
</evidence>
<keyword evidence="5 15" id="KW-0347">Helicase</keyword>
<dbReference type="Pfam" id="PF13361">
    <property type="entry name" value="UvrD_C"/>
    <property type="match status" value="1"/>
</dbReference>
<feature type="domain" description="UvrD-like helicase ATP-binding" evidence="17">
    <location>
        <begin position="17"/>
        <end position="507"/>
    </location>
</feature>
<comment type="catalytic activity">
    <reaction evidence="11">
        <text>Couples ATP hydrolysis with the unwinding of duplex DNA by translocating in the 3'-5' direction.</text>
        <dbReference type="EC" id="5.6.2.4"/>
    </reaction>
</comment>
<dbReference type="EMBL" id="SJST01000001">
    <property type="protein sequence ID" value="TCD16027.1"/>
    <property type="molecule type" value="Genomic_DNA"/>
</dbReference>
<reference evidence="19 20" key="1">
    <citation type="journal article" date="2015" name="Antonie Van Leeuwenhoek">
        <title>Oricola cellulosilytica gen. nov., sp. nov., a cellulose-degrading bacterium of the family Phyllobacteriaceae isolated from surface seashore water, and emended descriptions of Mesorhizobium loti and Phyllobacterium myrsinacearum.</title>
        <authorList>
            <person name="Hameed A."/>
            <person name="Shahina M."/>
            <person name="Lai W.A."/>
            <person name="Lin S.Y."/>
            <person name="Young L.S."/>
            <person name="Liu Y.C."/>
            <person name="Hsu Y.H."/>
            <person name="Young C.C."/>
        </authorList>
    </citation>
    <scope>NUCLEOTIDE SEQUENCE [LARGE SCALE GENOMIC DNA]</scope>
    <source>
        <strain evidence="19 20">KCTC 52183</strain>
    </source>
</reference>
<keyword evidence="8" id="KW-0238">DNA-binding</keyword>
<evidence type="ECO:0000256" key="5">
    <source>
        <dbReference type="ARBA" id="ARBA00022806"/>
    </source>
</evidence>
<evidence type="ECO:0000256" key="1">
    <source>
        <dbReference type="ARBA" id="ARBA00022722"/>
    </source>
</evidence>
<dbReference type="PANTHER" id="PTHR11070:SF2">
    <property type="entry name" value="ATP-DEPENDENT DNA HELICASE SRS2"/>
    <property type="match status" value="1"/>
</dbReference>
<evidence type="ECO:0000259" key="18">
    <source>
        <dbReference type="PROSITE" id="PS51217"/>
    </source>
</evidence>
<dbReference type="InterPro" id="IPR014016">
    <property type="entry name" value="UvrD-like_ATP-bd"/>
</dbReference>
<evidence type="ECO:0000313" key="20">
    <source>
        <dbReference type="Proteomes" id="UP000291301"/>
    </source>
</evidence>
<keyword evidence="4 15" id="KW-0378">Hydrolase</keyword>
<dbReference type="InterPro" id="IPR000212">
    <property type="entry name" value="DNA_helicase_UvrD/REP"/>
</dbReference>
<evidence type="ECO:0000256" key="16">
    <source>
        <dbReference type="SAM" id="MobiDB-lite"/>
    </source>
</evidence>
<proteinExistence type="predicted"/>
<evidence type="ECO:0000256" key="15">
    <source>
        <dbReference type="PROSITE-ProRule" id="PRU00560"/>
    </source>
</evidence>
<keyword evidence="7 15" id="KW-0067">ATP-binding</keyword>
<comment type="catalytic activity">
    <reaction evidence="14">
        <text>ATP + H2O = ADP + phosphate + H(+)</text>
        <dbReference type="Rhea" id="RHEA:13065"/>
        <dbReference type="ChEBI" id="CHEBI:15377"/>
        <dbReference type="ChEBI" id="CHEBI:15378"/>
        <dbReference type="ChEBI" id="CHEBI:30616"/>
        <dbReference type="ChEBI" id="CHEBI:43474"/>
        <dbReference type="ChEBI" id="CHEBI:456216"/>
        <dbReference type="EC" id="5.6.2.4"/>
    </reaction>
</comment>
<dbReference type="SUPFAM" id="SSF52540">
    <property type="entry name" value="P-loop containing nucleoside triphosphate hydrolases"/>
    <property type="match status" value="1"/>
</dbReference>
<evidence type="ECO:0000259" key="17">
    <source>
        <dbReference type="PROSITE" id="PS51198"/>
    </source>
</evidence>
<dbReference type="Pfam" id="PF00580">
    <property type="entry name" value="UvrD-helicase"/>
    <property type="match status" value="1"/>
</dbReference>
<dbReference type="Gene3D" id="3.30.160.800">
    <property type="match status" value="1"/>
</dbReference>